<dbReference type="GO" id="GO:0003729">
    <property type="term" value="F:mRNA binding"/>
    <property type="evidence" value="ECO:0007669"/>
    <property type="project" value="TreeGrafter"/>
</dbReference>
<comment type="caution">
    <text evidence="2">The sequence shown here is derived from an EMBL/GenBank/DDBJ whole genome shotgun (WGS) entry which is preliminary data.</text>
</comment>
<dbReference type="SUPFAM" id="SSF54928">
    <property type="entry name" value="RNA-binding domain, RBD"/>
    <property type="match status" value="1"/>
</dbReference>
<keyword evidence="3" id="KW-1185">Reference proteome</keyword>
<dbReference type="EMBL" id="JANJYI010000001">
    <property type="protein sequence ID" value="KAK2662751.1"/>
    <property type="molecule type" value="Genomic_DNA"/>
</dbReference>
<evidence type="ECO:0008006" key="4">
    <source>
        <dbReference type="Google" id="ProtNLM"/>
    </source>
</evidence>
<feature type="compositionally biased region" description="Gly residues" evidence="1">
    <location>
        <begin position="68"/>
        <end position="77"/>
    </location>
</feature>
<accession>A0AAD9XNV1</accession>
<gene>
    <name evidence="2" type="ORF">Ddye_001325</name>
</gene>
<feature type="compositionally biased region" description="Basic and acidic residues" evidence="1">
    <location>
        <begin position="80"/>
        <end position="90"/>
    </location>
</feature>
<dbReference type="PANTHER" id="PTHR10693:SF20">
    <property type="entry name" value="AT27578P"/>
    <property type="match status" value="1"/>
</dbReference>
<name>A0AAD9XNV1_9ROSI</name>
<dbReference type="InterPro" id="IPR035979">
    <property type="entry name" value="RBD_domain_sf"/>
</dbReference>
<feature type="region of interest" description="Disordered" evidence="1">
    <location>
        <begin position="38"/>
        <end position="121"/>
    </location>
</feature>
<evidence type="ECO:0000313" key="3">
    <source>
        <dbReference type="Proteomes" id="UP001280121"/>
    </source>
</evidence>
<reference evidence="2" key="1">
    <citation type="journal article" date="2023" name="Plant J.">
        <title>Genome sequences and population genomics provide insights into the demographic history, inbreeding, and mutation load of two 'living fossil' tree species of Dipteronia.</title>
        <authorList>
            <person name="Feng Y."/>
            <person name="Comes H.P."/>
            <person name="Chen J."/>
            <person name="Zhu S."/>
            <person name="Lu R."/>
            <person name="Zhang X."/>
            <person name="Li P."/>
            <person name="Qiu J."/>
            <person name="Olsen K.M."/>
            <person name="Qiu Y."/>
        </authorList>
    </citation>
    <scope>NUCLEOTIDE SEQUENCE</scope>
    <source>
        <strain evidence="2">KIB01</strain>
    </source>
</reference>
<proteinExistence type="predicted"/>
<dbReference type="InterPro" id="IPR012677">
    <property type="entry name" value="Nucleotide-bd_a/b_plait_sf"/>
</dbReference>
<dbReference type="Gene3D" id="3.30.70.330">
    <property type="match status" value="1"/>
</dbReference>
<dbReference type="GO" id="GO:0005829">
    <property type="term" value="C:cytosol"/>
    <property type="evidence" value="ECO:0007669"/>
    <property type="project" value="TreeGrafter"/>
</dbReference>
<evidence type="ECO:0000313" key="2">
    <source>
        <dbReference type="EMBL" id="KAK2662751.1"/>
    </source>
</evidence>
<organism evidence="2 3">
    <name type="scientific">Dipteronia dyeriana</name>
    <dbReference type="NCBI Taxonomy" id="168575"/>
    <lineage>
        <taxon>Eukaryota</taxon>
        <taxon>Viridiplantae</taxon>
        <taxon>Streptophyta</taxon>
        <taxon>Embryophyta</taxon>
        <taxon>Tracheophyta</taxon>
        <taxon>Spermatophyta</taxon>
        <taxon>Magnoliopsida</taxon>
        <taxon>eudicotyledons</taxon>
        <taxon>Gunneridae</taxon>
        <taxon>Pentapetalae</taxon>
        <taxon>rosids</taxon>
        <taxon>malvids</taxon>
        <taxon>Sapindales</taxon>
        <taxon>Sapindaceae</taxon>
        <taxon>Hippocastanoideae</taxon>
        <taxon>Acereae</taxon>
        <taxon>Dipteronia</taxon>
    </lineage>
</organism>
<dbReference type="Proteomes" id="UP001280121">
    <property type="component" value="Unassembled WGS sequence"/>
</dbReference>
<dbReference type="PANTHER" id="PTHR10693">
    <property type="entry name" value="RAS GTPASE-ACTIVATING PROTEIN-BINDING PROTEIN"/>
    <property type="match status" value="1"/>
</dbReference>
<evidence type="ECO:0000256" key="1">
    <source>
        <dbReference type="SAM" id="MobiDB-lite"/>
    </source>
</evidence>
<dbReference type="AlphaFoldDB" id="A0AAD9XNV1"/>
<sequence length="140" mass="15043">MQKGFCFGFVEFEEETAVQRAIEASPILVSGRRVVVEPKKSTRGGNRGRFSSSAGNGYRNEGARERGNYGGGRGYGRGDFSNRSEFENRGGSRGGFSNRRGDGYQRSDQMGSNGGRVNRAGRMTVNAAAKNVAPRVPAPA</sequence>
<dbReference type="GO" id="GO:1990904">
    <property type="term" value="C:ribonucleoprotein complex"/>
    <property type="evidence" value="ECO:0007669"/>
    <property type="project" value="TreeGrafter"/>
</dbReference>
<dbReference type="InterPro" id="IPR039539">
    <property type="entry name" value="Ras_GTPase_bind_prot"/>
</dbReference>
<protein>
    <recommendedName>
        <fullName evidence="4">RRM domain-containing protein</fullName>
    </recommendedName>
</protein>